<evidence type="ECO:0000313" key="3">
    <source>
        <dbReference type="Proteomes" id="UP001138768"/>
    </source>
</evidence>
<sequence>MALRLLQNRHLLILVVMLLMLAGLAAWSSLPRIEDPRIVSRFAFIATPYPGASAARVEALVTKPLEDAVREVPEVKVIDSTSSGDISVLGVELEDAVTAKDNERIFAELRDKLSAAAANLPPGAGPPVLDSDRGAVAYSLIASVSWSSDADQRPPLGVLKRLAETLAEDLRNLAGTEQVLLFGGPDEEIRVEVDPAELSAAGLSVDQVAARLANADVKDPAGSLYGETHRLRLAVAGELDAAQRVAAVPLFAEDGRVISVGDLAEVRKTWRQPPSQMASTDGQRSVLIGVRTRAVLDLEAWAAIATKRVEAFRDANAGGGIEIGVLFDQSGYTQARLAELGGNLLAGVAVVMLVVFLTMGWRSALIVGSALPLSAAITLLGLDIFGQQIHQITIFGMIIAIGLLIDSAIVVADEVRHRLAGGASAPDAVRGTVDHLFTPLAASTFTTMIGFMPILFLPGNLGDFVGPLATAVILALATSFILSMSLIPALAALAGGASKSALGQDLRQDRGRAWWRDGVASDRLAEAYSALLRALFRRPWLTTFISLLLPAAGFWAATQLGLQFFPPSDRDQFEIQVWASDDASITRTAAAMRAIEPVIRERGEIRQLFWVAGASSPPVYYNQLRMEENNPAYARATVRAASSAEAQRLVTDLQRRLPERFPELRVVVRAFGQGPPIAAPISLRLIGPEPQQLRKLGDELRRILHRLPQVTETKASIPGGTPRLELQANEQNARLVGLGLGDIASQYRAALDGVIGGSVLEDLEQLPVRVRWGDAERADPARLAALPLLSSSATAAAATIATTSATASAMASGGQSNWIPAAALGPLELTPEAPTITRRNGERINIIEAWLTADALPIEVTETLRSQIERDGLAIPVGYRLEFAGDSEEQGEAIALLLIYAPLLGALMVATLVLAFGSFTLAALILLIGLLSIALGMLALWLSGYPLGFNPVLGSIGLMGIAINDSIVVLAAIRADAMAASGNLSATVNSVLGSTRHVVSTTLTTVGGFLPLILFSGGDFWPPLAIVIAGGVALATPLGLVFVPASYQLLLRLRLVR</sequence>
<keyword evidence="1" id="KW-1133">Transmembrane helix</keyword>
<feature type="transmembrane region" description="Helical" evidence="1">
    <location>
        <begin position="540"/>
        <end position="562"/>
    </location>
</feature>
<feature type="transmembrane region" description="Helical" evidence="1">
    <location>
        <begin position="893"/>
        <end position="916"/>
    </location>
</feature>
<evidence type="ECO:0000256" key="1">
    <source>
        <dbReference type="SAM" id="Phobius"/>
    </source>
</evidence>
<proteinExistence type="predicted"/>
<dbReference type="GO" id="GO:0042910">
    <property type="term" value="F:xenobiotic transmembrane transporter activity"/>
    <property type="evidence" value="ECO:0007669"/>
    <property type="project" value="TreeGrafter"/>
</dbReference>
<dbReference type="InterPro" id="IPR001036">
    <property type="entry name" value="Acrflvin-R"/>
</dbReference>
<dbReference type="Pfam" id="PF00873">
    <property type="entry name" value="ACR_tran"/>
    <property type="match status" value="1"/>
</dbReference>
<comment type="caution">
    <text evidence="2">The sequence shown here is derived from an EMBL/GenBank/DDBJ whole genome shotgun (WGS) entry which is preliminary data.</text>
</comment>
<reference evidence="2 3" key="1">
    <citation type="journal article" date="2020" name="Microorganisms">
        <title>Osmotic Adaptation and Compatible Solute Biosynthesis of Phototrophic Bacteria as Revealed from Genome Analyses.</title>
        <authorList>
            <person name="Imhoff J.F."/>
            <person name="Rahn T."/>
            <person name="Kunzel S."/>
            <person name="Keller A."/>
            <person name="Neulinger S.C."/>
        </authorList>
    </citation>
    <scope>NUCLEOTIDE SEQUENCE [LARGE SCALE GENOMIC DNA]</scope>
    <source>
        <strain evidence="2 3">DSM 25653</strain>
    </source>
</reference>
<evidence type="ECO:0000313" key="2">
    <source>
        <dbReference type="EMBL" id="MBK1620481.1"/>
    </source>
</evidence>
<name>A0A9X0WBM0_9GAMM</name>
<feature type="transmembrane region" description="Helical" evidence="1">
    <location>
        <begin position="956"/>
        <end position="977"/>
    </location>
</feature>
<organism evidence="2 3">
    <name type="scientific">Lamprobacter modestohalophilus</name>
    <dbReference type="NCBI Taxonomy" id="1064514"/>
    <lineage>
        <taxon>Bacteria</taxon>
        <taxon>Pseudomonadati</taxon>
        <taxon>Pseudomonadota</taxon>
        <taxon>Gammaproteobacteria</taxon>
        <taxon>Chromatiales</taxon>
        <taxon>Chromatiaceae</taxon>
        <taxon>Lamprobacter</taxon>
    </lineage>
</organism>
<feature type="transmembrane region" description="Helical" evidence="1">
    <location>
        <begin position="340"/>
        <end position="357"/>
    </location>
</feature>
<dbReference type="EMBL" id="NRRY01000040">
    <property type="protein sequence ID" value="MBK1620481.1"/>
    <property type="molecule type" value="Genomic_DNA"/>
</dbReference>
<dbReference type="Gene3D" id="3.30.70.1430">
    <property type="entry name" value="Multidrug efflux transporter AcrB pore domain"/>
    <property type="match status" value="2"/>
</dbReference>
<dbReference type="AlphaFoldDB" id="A0A9X0WBM0"/>
<dbReference type="RefSeq" id="WP_200247468.1">
    <property type="nucleotide sequence ID" value="NZ_NRRY01000040.1"/>
</dbReference>
<dbReference type="SUPFAM" id="SSF82693">
    <property type="entry name" value="Multidrug efflux transporter AcrB pore domain, PN1, PN2, PC1 and PC2 subdomains"/>
    <property type="match status" value="1"/>
</dbReference>
<feature type="transmembrane region" description="Helical" evidence="1">
    <location>
        <begin position="1024"/>
        <end position="1047"/>
    </location>
</feature>
<dbReference type="Gene3D" id="3.30.70.1320">
    <property type="entry name" value="Multidrug efflux transporter AcrB pore domain like"/>
    <property type="match status" value="1"/>
</dbReference>
<evidence type="ECO:0008006" key="4">
    <source>
        <dbReference type="Google" id="ProtNLM"/>
    </source>
</evidence>
<protein>
    <recommendedName>
        <fullName evidence="4">Efflux RND transporter permease subunit</fullName>
    </recommendedName>
</protein>
<feature type="transmembrane region" description="Helical" evidence="1">
    <location>
        <begin position="923"/>
        <end position="944"/>
    </location>
</feature>
<dbReference type="Gene3D" id="3.30.70.1440">
    <property type="entry name" value="Multidrug efflux transporter AcrB pore domain"/>
    <property type="match status" value="1"/>
</dbReference>
<keyword evidence="3" id="KW-1185">Reference proteome</keyword>
<dbReference type="Gene3D" id="1.20.1640.10">
    <property type="entry name" value="Multidrug efflux transporter AcrB transmembrane domain"/>
    <property type="match status" value="2"/>
</dbReference>
<keyword evidence="1" id="KW-0472">Membrane</keyword>
<keyword evidence="1" id="KW-0812">Transmembrane</keyword>
<feature type="transmembrane region" description="Helical" evidence="1">
    <location>
        <begin position="392"/>
        <end position="415"/>
    </location>
</feature>
<dbReference type="GO" id="GO:0005886">
    <property type="term" value="C:plasma membrane"/>
    <property type="evidence" value="ECO:0007669"/>
    <property type="project" value="TreeGrafter"/>
</dbReference>
<dbReference type="SUPFAM" id="SSF82714">
    <property type="entry name" value="Multidrug efflux transporter AcrB TolC docking domain, DN and DC subdomains"/>
    <property type="match status" value="2"/>
</dbReference>
<feature type="transmembrane region" description="Helical" evidence="1">
    <location>
        <begin position="998"/>
        <end position="1018"/>
    </location>
</feature>
<dbReference type="Gene3D" id="3.30.2090.10">
    <property type="entry name" value="Multidrug efflux transporter AcrB TolC docking domain, DN and DC subdomains"/>
    <property type="match status" value="2"/>
</dbReference>
<feature type="transmembrane region" description="Helical" evidence="1">
    <location>
        <begin position="468"/>
        <end position="494"/>
    </location>
</feature>
<dbReference type="InterPro" id="IPR027463">
    <property type="entry name" value="AcrB_DN_DC_subdom"/>
</dbReference>
<accession>A0A9X0WBM0</accession>
<dbReference type="Proteomes" id="UP001138768">
    <property type="component" value="Unassembled WGS sequence"/>
</dbReference>
<feature type="transmembrane region" description="Helical" evidence="1">
    <location>
        <begin position="436"/>
        <end position="456"/>
    </location>
</feature>
<gene>
    <name evidence="2" type="ORF">CKO42_18975</name>
</gene>
<dbReference type="SUPFAM" id="SSF82866">
    <property type="entry name" value="Multidrug efflux transporter AcrB transmembrane domain"/>
    <property type="match status" value="2"/>
</dbReference>
<dbReference type="PANTHER" id="PTHR32063:SF18">
    <property type="entry name" value="CATION EFFLUX SYSTEM PROTEIN"/>
    <property type="match status" value="1"/>
</dbReference>
<feature type="transmembrane region" description="Helical" evidence="1">
    <location>
        <begin position="364"/>
        <end position="386"/>
    </location>
</feature>
<dbReference type="PRINTS" id="PR00702">
    <property type="entry name" value="ACRIFLAVINRP"/>
</dbReference>
<dbReference type="PANTHER" id="PTHR32063">
    <property type="match status" value="1"/>
</dbReference>